<dbReference type="Proteomes" id="UP000235965">
    <property type="component" value="Unassembled WGS sequence"/>
</dbReference>
<dbReference type="GO" id="GO:0016020">
    <property type="term" value="C:membrane"/>
    <property type="evidence" value="ECO:0007669"/>
    <property type="project" value="TreeGrafter"/>
</dbReference>
<dbReference type="InParanoid" id="A0A2J7PEG2"/>
<dbReference type="PANTHER" id="PTHR10174:SF38">
    <property type="entry name" value="HL01515P"/>
    <property type="match status" value="1"/>
</dbReference>
<evidence type="ECO:0000259" key="1">
    <source>
        <dbReference type="PROSITE" id="PS50191"/>
    </source>
</evidence>
<dbReference type="InterPro" id="IPR001251">
    <property type="entry name" value="CRAL-TRIO_dom"/>
</dbReference>
<dbReference type="PANTHER" id="PTHR10174">
    <property type="entry name" value="ALPHA-TOCOPHEROL TRANSFER PROTEIN-RELATED"/>
    <property type="match status" value="1"/>
</dbReference>
<dbReference type="EMBL" id="NEVH01026096">
    <property type="protein sequence ID" value="PNF14730.1"/>
    <property type="molecule type" value="Genomic_DNA"/>
</dbReference>
<reference evidence="2 3" key="1">
    <citation type="submission" date="2017-12" db="EMBL/GenBank/DDBJ databases">
        <title>Hemimetabolous genomes reveal molecular basis of termite eusociality.</title>
        <authorList>
            <person name="Harrison M.C."/>
            <person name="Jongepier E."/>
            <person name="Robertson H.M."/>
            <person name="Arning N."/>
            <person name="Bitard-Feildel T."/>
            <person name="Chao H."/>
            <person name="Childers C.P."/>
            <person name="Dinh H."/>
            <person name="Doddapaneni H."/>
            <person name="Dugan S."/>
            <person name="Gowin J."/>
            <person name="Greiner C."/>
            <person name="Han Y."/>
            <person name="Hu H."/>
            <person name="Hughes D.S.T."/>
            <person name="Huylmans A.-K."/>
            <person name="Kemena C."/>
            <person name="Kremer L.P.M."/>
            <person name="Lee S.L."/>
            <person name="Lopez-Ezquerra A."/>
            <person name="Mallet L."/>
            <person name="Monroy-Kuhn J.M."/>
            <person name="Moser A."/>
            <person name="Murali S.C."/>
            <person name="Muzny D.M."/>
            <person name="Otani S."/>
            <person name="Piulachs M.-D."/>
            <person name="Poelchau M."/>
            <person name="Qu J."/>
            <person name="Schaub F."/>
            <person name="Wada-Katsumata A."/>
            <person name="Worley K.C."/>
            <person name="Xie Q."/>
            <person name="Ylla G."/>
            <person name="Poulsen M."/>
            <person name="Gibbs R.A."/>
            <person name="Schal C."/>
            <person name="Richards S."/>
            <person name="Belles X."/>
            <person name="Korb J."/>
            <person name="Bornberg-Bauer E."/>
        </authorList>
    </citation>
    <scope>NUCLEOTIDE SEQUENCE [LARGE SCALE GENOMIC DNA]</scope>
    <source>
        <tissue evidence="2">Whole body</tissue>
    </source>
</reference>
<keyword evidence="3" id="KW-1185">Reference proteome</keyword>
<dbReference type="Gene3D" id="3.40.525.10">
    <property type="entry name" value="CRAL-TRIO lipid binding domain"/>
    <property type="match status" value="1"/>
</dbReference>
<name>A0A2J7PEG2_9NEOP</name>
<dbReference type="SUPFAM" id="SSF46938">
    <property type="entry name" value="CRAL/TRIO N-terminal domain"/>
    <property type="match status" value="1"/>
</dbReference>
<evidence type="ECO:0000313" key="3">
    <source>
        <dbReference type="Proteomes" id="UP000235965"/>
    </source>
</evidence>
<gene>
    <name evidence="2" type="ORF">B7P43_G08932</name>
</gene>
<dbReference type="STRING" id="105785.A0A2J7PEG2"/>
<sequence>MANGLPPPSIKIGEYLLKFEEEELGEEFEERARKELRETPEVVDDALVALRDLIRNDKKLLFPLDDEKMLIQFLRPCKYYPNSAYEKVKKLYTFKFRNPKLYDELVPSALRNPLLQDVLTVLPLRNQWGRRIFLVEVGNWKVKDVSLNELFRCILLLVEIAITEYRTQISGVDVIFDLEGLSIQHIYQVGPSFASNILHWAQECAPLRFKSHHIVNQPYVFNMLFAIFKPFLSQKFRNRIYFHGKDYKSLLGHIDGKYLPKKYGGTMDITPFNRMEFYELLYKYQDAFEETNKYGYYKKKS</sequence>
<proteinExistence type="predicted"/>
<comment type="caution">
    <text evidence="2">The sequence shown here is derived from an EMBL/GenBank/DDBJ whole genome shotgun (WGS) entry which is preliminary data.</text>
</comment>
<protein>
    <recommendedName>
        <fullName evidence="1">CRAL-TRIO domain-containing protein</fullName>
    </recommendedName>
</protein>
<accession>A0A2J7PEG2</accession>
<dbReference type="Gene3D" id="1.10.8.20">
    <property type="entry name" value="N-terminal domain of phosphatidylinositol transfer protein sec14p"/>
    <property type="match status" value="1"/>
</dbReference>
<dbReference type="Pfam" id="PF00650">
    <property type="entry name" value="CRAL_TRIO"/>
    <property type="match status" value="1"/>
</dbReference>
<dbReference type="Gene3D" id="1.20.5.1200">
    <property type="entry name" value="Alpha-tocopherol transfer"/>
    <property type="match status" value="1"/>
</dbReference>
<dbReference type="SUPFAM" id="SSF52087">
    <property type="entry name" value="CRAL/TRIO domain"/>
    <property type="match status" value="1"/>
</dbReference>
<dbReference type="OrthoDB" id="75724at2759"/>
<dbReference type="GO" id="GO:1902936">
    <property type="term" value="F:phosphatidylinositol bisphosphate binding"/>
    <property type="evidence" value="ECO:0007669"/>
    <property type="project" value="TreeGrafter"/>
</dbReference>
<dbReference type="InterPro" id="IPR036865">
    <property type="entry name" value="CRAL-TRIO_dom_sf"/>
</dbReference>
<dbReference type="PRINTS" id="PR00180">
    <property type="entry name" value="CRETINALDHBP"/>
</dbReference>
<organism evidence="2 3">
    <name type="scientific">Cryptotermes secundus</name>
    <dbReference type="NCBI Taxonomy" id="105785"/>
    <lineage>
        <taxon>Eukaryota</taxon>
        <taxon>Metazoa</taxon>
        <taxon>Ecdysozoa</taxon>
        <taxon>Arthropoda</taxon>
        <taxon>Hexapoda</taxon>
        <taxon>Insecta</taxon>
        <taxon>Pterygota</taxon>
        <taxon>Neoptera</taxon>
        <taxon>Polyneoptera</taxon>
        <taxon>Dictyoptera</taxon>
        <taxon>Blattodea</taxon>
        <taxon>Blattoidea</taxon>
        <taxon>Termitoidae</taxon>
        <taxon>Kalotermitidae</taxon>
        <taxon>Cryptotermitinae</taxon>
        <taxon>Cryptotermes</taxon>
    </lineage>
</organism>
<dbReference type="CDD" id="cd00170">
    <property type="entry name" value="SEC14"/>
    <property type="match status" value="1"/>
</dbReference>
<dbReference type="SMART" id="SM00516">
    <property type="entry name" value="SEC14"/>
    <property type="match status" value="1"/>
</dbReference>
<dbReference type="AlphaFoldDB" id="A0A2J7PEG2"/>
<dbReference type="InterPro" id="IPR036273">
    <property type="entry name" value="CRAL/TRIO_N_dom_sf"/>
</dbReference>
<evidence type="ECO:0000313" key="2">
    <source>
        <dbReference type="EMBL" id="PNF14730.1"/>
    </source>
</evidence>
<dbReference type="PROSITE" id="PS50191">
    <property type="entry name" value="CRAL_TRIO"/>
    <property type="match status" value="1"/>
</dbReference>
<feature type="domain" description="CRAL-TRIO" evidence="1">
    <location>
        <begin position="106"/>
        <end position="271"/>
    </location>
</feature>